<evidence type="ECO:0000313" key="5">
    <source>
        <dbReference type="EnsemblPlants" id="KQJ96780"/>
    </source>
</evidence>
<dbReference type="SMART" id="SM00225">
    <property type="entry name" value="BTB"/>
    <property type="match status" value="1"/>
</dbReference>
<evidence type="ECO:0008006" key="7">
    <source>
        <dbReference type="Google" id="ProtNLM"/>
    </source>
</evidence>
<dbReference type="Gene3D" id="2.60.210.10">
    <property type="entry name" value="Apoptosis, Tumor Necrosis Factor Receptor Associated Protein 2, Chain A"/>
    <property type="match status" value="1"/>
</dbReference>
<dbReference type="CDD" id="cd00121">
    <property type="entry name" value="MATH"/>
    <property type="match status" value="1"/>
</dbReference>
<dbReference type="Pfam" id="PF22486">
    <property type="entry name" value="MATH_2"/>
    <property type="match status" value="1"/>
</dbReference>
<dbReference type="Gramene" id="KQJ96780">
    <property type="protein sequence ID" value="KQJ96780"/>
    <property type="gene ID" value="BRADI_3g27081v3"/>
</dbReference>
<dbReference type="PANTHER" id="PTHR26379">
    <property type="entry name" value="BTB/POZ AND MATH DOMAIN-CONTAINING PROTEIN 1"/>
    <property type="match status" value="1"/>
</dbReference>
<evidence type="ECO:0000313" key="6">
    <source>
        <dbReference type="Proteomes" id="UP000008810"/>
    </source>
</evidence>
<gene>
    <name evidence="5" type="primary">LOC100841853</name>
    <name evidence="4" type="ORF">BRADI_3g27081v3</name>
</gene>
<dbReference type="InterPro" id="IPR011333">
    <property type="entry name" value="SKP1/BTB/POZ_sf"/>
</dbReference>
<organism evidence="4">
    <name type="scientific">Brachypodium distachyon</name>
    <name type="common">Purple false brome</name>
    <name type="synonym">Trachynia distachya</name>
    <dbReference type="NCBI Taxonomy" id="15368"/>
    <lineage>
        <taxon>Eukaryota</taxon>
        <taxon>Viridiplantae</taxon>
        <taxon>Streptophyta</taxon>
        <taxon>Embryophyta</taxon>
        <taxon>Tracheophyta</taxon>
        <taxon>Spermatophyta</taxon>
        <taxon>Magnoliopsida</taxon>
        <taxon>Liliopsida</taxon>
        <taxon>Poales</taxon>
        <taxon>Poaceae</taxon>
        <taxon>BOP clade</taxon>
        <taxon>Pooideae</taxon>
        <taxon>Stipodae</taxon>
        <taxon>Brachypodieae</taxon>
        <taxon>Brachypodium</taxon>
    </lineage>
</organism>
<evidence type="ECO:0000256" key="1">
    <source>
        <dbReference type="ARBA" id="ARBA00004906"/>
    </source>
</evidence>
<dbReference type="InterPro" id="IPR008974">
    <property type="entry name" value="TRAF-like"/>
</dbReference>
<accession>A0A0Q3FF42</accession>
<evidence type="ECO:0000259" key="2">
    <source>
        <dbReference type="PROSITE" id="PS50097"/>
    </source>
</evidence>
<dbReference type="Gene3D" id="3.30.710.10">
    <property type="entry name" value="Potassium Channel Kv1.1, Chain A"/>
    <property type="match status" value="1"/>
</dbReference>
<sequence length="339" mass="37244">MSAAACKPSRSASTIVAATASGYHLLKINGYSRTKGVPHGQKLQSRPFSLGGHQWYIGYYPNGFNSDHTGCISPFLFLDDSVTTAVKAQHEFCFIDEVKDQALSLASSAVSEFASKQGWGTSKLIKRADFEKSKHLKDDSFIVRCDVIVINDYRAEDLPENTPPTFVSVAPSSLHQHLGDLLKTEKGADVVFEVGRETFAAHRCMLAARSTVFGAELFGVTKEGDTACVIRVDDIEAQVFKALLCFAYTDSLSEARNEEEDVMCQHLLVAADMYNMDRLKTICEDKLCKYINVGTVATILALAEQHHSNLTAMVDNDGFDHLSKSCPSVIKKLVTMLAR</sequence>
<dbReference type="SUPFAM" id="SSF49599">
    <property type="entry name" value="TRAF domain-like"/>
    <property type="match status" value="1"/>
</dbReference>
<evidence type="ECO:0000259" key="3">
    <source>
        <dbReference type="PROSITE" id="PS50144"/>
    </source>
</evidence>
<reference evidence="4 5" key="1">
    <citation type="journal article" date="2010" name="Nature">
        <title>Genome sequencing and analysis of the model grass Brachypodium distachyon.</title>
        <authorList>
            <consortium name="International Brachypodium Initiative"/>
        </authorList>
    </citation>
    <scope>NUCLEOTIDE SEQUENCE [LARGE SCALE GENOMIC DNA]</scope>
    <source>
        <strain evidence="4 5">Bd21</strain>
    </source>
</reference>
<dbReference type="OrthoDB" id="6359816at2759"/>
<dbReference type="PANTHER" id="PTHR26379:SF313">
    <property type="entry name" value="MATH DOMAIN-CONTAINING PROTEIN"/>
    <property type="match status" value="1"/>
</dbReference>
<dbReference type="PROSITE" id="PS50144">
    <property type="entry name" value="MATH"/>
    <property type="match status" value="1"/>
</dbReference>
<dbReference type="InterPro" id="IPR002083">
    <property type="entry name" value="MATH/TRAF_dom"/>
</dbReference>
<proteinExistence type="predicted"/>
<feature type="domain" description="BTB" evidence="2">
    <location>
        <begin position="188"/>
        <end position="256"/>
    </location>
</feature>
<dbReference type="Gene3D" id="6.10.250.3030">
    <property type="match status" value="1"/>
</dbReference>
<dbReference type="Proteomes" id="UP000008810">
    <property type="component" value="Chromosome 3"/>
</dbReference>
<dbReference type="InterPro" id="IPR000210">
    <property type="entry name" value="BTB/POZ_dom"/>
</dbReference>
<dbReference type="GO" id="GO:0016567">
    <property type="term" value="P:protein ubiquitination"/>
    <property type="evidence" value="ECO:0007669"/>
    <property type="project" value="InterPro"/>
</dbReference>
<dbReference type="AlphaFoldDB" id="A0A0Q3FF42"/>
<comment type="pathway">
    <text evidence="1">Protein modification; protein ubiquitination.</text>
</comment>
<evidence type="ECO:0000313" key="4">
    <source>
        <dbReference type="EMBL" id="KQJ96780.1"/>
    </source>
</evidence>
<name>A0A0Q3FF42_BRADI</name>
<protein>
    <recommendedName>
        <fullName evidence="7">BTB domain-containing protein</fullName>
    </recommendedName>
</protein>
<dbReference type="EnsemblPlants" id="KQJ96780">
    <property type="protein sequence ID" value="KQJ96780"/>
    <property type="gene ID" value="BRADI_3g27081v3"/>
</dbReference>
<feature type="domain" description="MATH" evidence="3">
    <location>
        <begin position="21"/>
        <end position="147"/>
    </location>
</feature>
<dbReference type="Pfam" id="PF00651">
    <property type="entry name" value="BTB"/>
    <property type="match status" value="1"/>
</dbReference>
<reference evidence="5" key="3">
    <citation type="submission" date="2018-08" db="UniProtKB">
        <authorList>
            <consortium name="EnsemblPlants"/>
        </authorList>
    </citation>
    <scope>IDENTIFICATION</scope>
    <source>
        <strain evidence="5">cv. Bd21</strain>
    </source>
</reference>
<dbReference type="SUPFAM" id="SSF54695">
    <property type="entry name" value="POZ domain"/>
    <property type="match status" value="1"/>
</dbReference>
<dbReference type="PROSITE" id="PS50097">
    <property type="entry name" value="BTB"/>
    <property type="match status" value="1"/>
</dbReference>
<keyword evidence="6" id="KW-1185">Reference proteome</keyword>
<dbReference type="InterPro" id="IPR045005">
    <property type="entry name" value="BPM1-6"/>
</dbReference>
<reference evidence="4" key="2">
    <citation type="submission" date="2017-06" db="EMBL/GenBank/DDBJ databases">
        <title>WGS assembly of Brachypodium distachyon.</title>
        <authorList>
            <consortium name="The International Brachypodium Initiative"/>
            <person name="Lucas S."/>
            <person name="Harmon-Smith M."/>
            <person name="Lail K."/>
            <person name="Tice H."/>
            <person name="Grimwood J."/>
            <person name="Bruce D."/>
            <person name="Barry K."/>
            <person name="Shu S."/>
            <person name="Lindquist E."/>
            <person name="Wang M."/>
            <person name="Pitluck S."/>
            <person name="Vogel J.P."/>
            <person name="Garvin D.F."/>
            <person name="Mockler T.C."/>
            <person name="Schmutz J."/>
            <person name="Rokhsar D."/>
            <person name="Bevan M.W."/>
        </authorList>
    </citation>
    <scope>NUCLEOTIDE SEQUENCE</scope>
    <source>
        <strain evidence="4">Bd21</strain>
    </source>
</reference>
<dbReference type="EMBL" id="CM000882">
    <property type="protein sequence ID" value="KQJ96780.1"/>
    <property type="molecule type" value="Genomic_DNA"/>
</dbReference>